<dbReference type="OrthoDB" id="9776650at2"/>
<dbReference type="CDD" id="cd06127">
    <property type="entry name" value="DEDDh"/>
    <property type="match status" value="1"/>
</dbReference>
<dbReference type="Proteomes" id="UP000030147">
    <property type="component" value="Unassembled WGS sequence"/>
</dbReference>
<evidence type="ECO:0000256" key="3">
    <source>
        <dbReference type="ARBA" id="ARBA00022839"/>
    </source>
</evidence>
<comment type="caution">
    <text evidence="5">The sequence shown here is derived from an EMBL/GenBank/DDBJ whole genome shotgun (WGS) entry which is preliminary data.</text>
</comment>
<dbReference type="InterPro" id="IPR006054">
    <property type="entry name" value="DnaQ"/>
</dbReference>
<accession>A0A0A2T9S4</accession>
<dbReference type="eggNOG" id="COG0847">
    <property type="taxonomic scope" value="Bacteria"/>
</dbReference>
<dbReference type="EMBL" id="AVBF01000028">
    <property type="protein sequence ID" value="KGP72572.1"/>
    <property type="molecule type" value="Genomic_DNA"/>
</dbReference>
<evidence type="ECO:0000313" key="6">
    <source>
        <dbReference type="Proteomes" id="UP000030147"/>
    </source>
</evidence>
<dbReference type="GO" id="GO:0045004">
    <property type="term" value="P:DNA replication proofreading"/>
    <property type="evidence" value="ECO:0007669"/>
    <property type="project" value="TreeGrafter"/>
</dbReference>
<sequence>MLRSRSKFRYTLEEDIPLSTSLRELSFVVVDTETTGFQVEKDDRLIEIGAVGIEHLQVKEETAFQSYINPHRSIPATIEQLTSITNDHVDEAPVAKEVIQDFFQFVETTSTPCLVGHNIGFDVTVFKHELKRAGYKIKKPKVMDTLDLIHAIRPLLSGKDLEEYAEIFHTPLVGRHTAKGDALTTAYLFCELVKQLEKRGYHTWGDLLQITDFKHKRKFL</sequence>
<evidence type="ECO:0000313" key="5">
    <source>
        <dbReference type="EMBL" id="KGP72572.1"/>
    </source>
</evidence>
<evidence type="ECO:0000256" key="2">
    <source>
        <dbReference type="ARBA" id="ARBA00022801"/>
    </source>
</evidence>
<dbReference type="PANTHER" id="PTHR30231:SF41">
    <property type="entry name" value="DNA POLYMERASE III SUBUNIT EPSILON"/>
    <property type="match status" value="1"/>
</dbReference>
<keyword evidence="6" id="KW-1185">Reference proteome</keyword>
<dbReference type="GO" id="GO:0003887">
    <property type="term" value="F:DNA-directed DNA polymerase activity"/>
    <property type="evidence" value="ECO:0007669"/>
    <property type="project" value="InterPro"/>
</dbReference>
<evidence type="ECO:0000256" key="1">
    <source>
        <dbReference type="ARBA" id="ARBA00022722"/>
    </source>
</evidence>
<dbReference type="NCBIfam" id="TIGR00573">
    <property type="entry name" value="dnaq"/>
    <property type="match status" value="1"/>
</dbReference>
<gene>
    <name evidence="5" type="ORF">N782_11890</name>
</gene>
<dbReference type="STRING" id="1385514.N782_11890"/>
<reference evidence="5 6" key="1">
    <citation type="journal article" date="2015" name="Stand. Genomic Sci.">
        <title>High quality draft genome sequence of the moderately halophilic bacterium Pontibacillus yanchengensis Y32(T) and comparison among Pontibacillus genomes.</title>
        <authorList>
            <person name="Huang J."/>
            <person name="Qiao Z.X."/>
            <person name="Tang J.W."/>
            <person name="Wang G."/>
        </authorList>
    </citation>
    <scope>NUCLEOTIDE SEQUENCE [LARGE SCALE GENOMIC DNA]</scope>
    <source>
        <strain evidence="5 6">Y32</strain>
    </source>
</reference>
<dbReference type="InterPro" id="IPR036397">
    <property type="entry name" value="RNaseH_sf"/>
</dbReference>
<dbReference type="PANTHER" id="PTHR30231">
    <property type="entry name" value="DNA POLYMERASE III SUBUNIT EPSILON"/>
    <property type="match status" value="1"/>
</dbReference>
<name>A0A0A2T9S4_9BACI</name>
<dbReference type="InterPro" id="IPR013520">
    <property type="entry name" value="Ribonucl_H"/>
</dbReference>
<dbReference type="GO" id="GO:0005829">
    <property type="term" value="C:cytosol"/>
    <property type="evidence" value="ECO:0007669"/>
    <property type="project" value="TreeGrafter"/>
</dbReference>
<dbReference type="GO" id="GO:0003677">
    <property type="term" value="F:DNA binding"/>
    <property type="evidence" value="ECO:0007669"/>
    <property type="project" value="InterPro"/>
</dbReference>
<dbReference type="Gene3D" id="3.30.420.10">
    <property type="entry name" value="Ribonuclease H-like superfamily/Ribonuclease H"/>
    <property type="match status" value="1"/>
</dbReference>
<dbReference type="SMART" id="SM00479">
    <property type="entry name" value="EXOIII"/>
    <property type="match status" value="1"/>
</dbReference>
<dbReference type="SUPFAM" id="SSF53098">
    <property type="entry name" value="Ribonuclease H-like"/>
    <property type="match status" value="1"/>
</dbReference>
<keyword evidence="2" id="KW-0378">Hydrolase</keyword>
<dbReference type="RefSeq" id="WP_036819718.1">
    <property type="nucleotide sequence ID" value="NZ_AVBF01000028.1"/>
</dbReference>
<keyword evidence="3" id="KW-0269">Exonuclease</keyword>
<evidence type="ECO:0000259" key="4">
    <source>
        <dbReference type="SMART" id="SM00479"/>
    </source>
</evidence>
<dbReference type="GO" id="GO:0008408">
    <property type="term" value="F:3'-5' exonuclease activity"/>
    <property type="evidence" value="ECO:0007669"/>
    <property type="project" value="TreeGrafter"/>
</dbReference>
<dbReference type="InterPro" id="IPR012337">
    <property type="entry name" value="RNaseH-like_sf"/>
</dbReference>
<keyword evidence="1" id="KW-0540">Nuclease</keyword>
<organism evidence="5 6">
    <name type="scientific">Pontibacillus yanchengensis Y32</name>
    <dbReference type="NCBI Taxonomy" id="1385514"/>
    <lineage>
        <taxon>Bacteria</taxon>
        <taxon>Bacillati</taxon>
        <taxon>Bacillota</taxon>
        <taxon>Bacilli</taxon>
        <taxon>Bacillales</taxon>
        <taxon>Bacillaceae</taxon>
        <taxon>Pontibacillus</taxon>
    </lineage>
</organism>
<feature type="domain" description="Exonuclease" evidence="4">
    <location>
        <begin position="26"/>
        <end position="198"/>
    </location>
</feature>
<protein>
    <submittedName>
        <fullName evidence="5">DNA polymerase III</fullName>
    </submittedName>
</protein>
<dbReference type="FunFam" id="3.30.420.10:FF:000045">
    <property type="entry name" value="3'-5' exonuclease DinG"/>
    <property type="match status" value="1"/>
</dbReference>
<proteinExistence type="predicted"/>
<dbReference type="Pfam" id="PF00929">
    <property type="entry name" value="RNase_T"/>
    <property type="match status" value="1"/>
</dbReference>
<dbReference type="AlphaFoldDB" id="A0A0A2T9S4"/>